<dbReference type="EMBL" id="MU007044">
    <property type="protein sequence ID" value="KAF2429777.1"/>
    <property type="molecule type" value="Genomic_DNA"/>
</dbReference>
<keyword evidence="1" id="KW-0732">Signal</keyword>
<feature type="signal peptide" evidence="1">
    <location>
        <begin position="1"/>
        <end position="21"/>
    </location>
</feature>
<organism evidence="2 3">
    <name type="scientific">Tothia fuscella</name>
    <dbReference type="NCBI Taxonomy" id="1048955"/>
    <lineage>
        <taxon>Eukaryota</taxon>
        <taxon>Fungi</taxon>
        <taxon>Dikarya</taxon>
        <taxon>Ascomycota</taxon>
        <taxon>Pezizomycotina</taxon>
        <taxon>Dothideomycetes</taxon>
        <taxon>Pleosporomycetidae</taxon>
        <taxon>Venturiales</taxon>
        <taxon>Cylindrosympodiaceae</taxon>
        <taxon>Tothia</taxon>
    </lineage>
</organism>
<comment type="caution">
    <text evidence="2">The sequence shown here is derived from an EMBL/GenBank/DDBJ whole genome shotgun (WGS) entry which is preliminary data.</text>
</comment>
<evidence type="ECO:0000256" key="1">
    <source>
        <dbReference type="SAM" id="SignalP"/>
    </source>
</evidence>
<keyword evidence="3" id="KW-1185">Reference proteome</keyword>
<accession>A0A9P4NQG9</accession>
<sequence length="78" mass="8846">MRFTTTLTALLTFAMASFTLATQTGEHFNQCVLCHAIFDTCKSKCPETSPIYWECLKNCGRQICDNDICATQCYSCDW</sequence>
<feature type="chain" id="PRO_5040224273" evidence="1">
    <location>
        <begin position="22"/>
        <end position="78"/>
    </location>
</feature>
<name>A0A9P4NQG9_9PEZI</name>
<dbReference type="Proteomes" id="UP000800235">
    <property type="component" value="Unassembled WGS sequence"/>
</dbReference>
<proteinExistence type="predicted"/>
<dbReference type="AlphaFoldDB" id="A0A9P4NQG9"/>
<protein>
    <submittedName>
        <fullName evidence="2">Uncharacterized protein</fullName>
    </submittedName>
</protein>
<gene>
    <name evidence="2" type="ORF">EJ08DRAFT_650220</name>
</gene>
<reference evidence="2" key="1">
    <citation type="journal article" date="2020" name="Stud. Mycol.">
        <title>101 Dothideomycetes genomes: a test case for predicting lifestyles and emergence of pathogens.</title>
        <authorList>
            <person name="Haridas S."/>
            <person name="Albert R."/>
            <person name="Binder M."/>
            <person name="Bloem J."/>
            <person name="Labutti K."/>
            <person name="Salamov A."/>
            <person name="Andreopoulos B."/>
            <person name="Baker S."/>
            <person name="Barry K."/>
            <person name="Bills G."/>
            <person name="Bluhm B."/>
            <person name="Cannon C."/>
            <person name="Castanera R."/>
            <person name="Culley D."/>
            <person name="Daum C."/>
            <person name="Ezra D."/>
            <person name="Gonzalez J."/>
            <person name="Henrissat B."/>
            <person name="Kuo A."/>
            <person name="Liang C."/>
            <person name="Lipzen A."/>
            <person name="Lutzoni F."/>
            <person name="Magnuson J."/>
            <person name="Mondo S."/>
            <person name="Nolan M."/>
            <person name="Ohm R."/>
            <person name="Pangilinan J."/>
            <person name="Park H.-J."/>
            <person name="Ramirez L."/>
            <person name="Alfaro M."/>
            <person name="Sun H."/>
            <person name="Tritt A."/>
            <person name="Yoshinaga Y."/>
            <person name="Zwiers L.-H."/>
            <person name="Turgeon B."/>
            <person name="Goodwin S."/>
            <person name="Spatafora J."/>
            <person name="Crous P."/>
            <person name="Grigoriev I."/>
        </authorList>
    </citation>
    <scope>NUCLEOTIDE SEQUENCE</scope>
    <source>
        <strain evidence="2">CBS 130266</strain>
    </source>
</reference>
<evidence type="ECO:0000313" key="3">
    <source>
        <dbReference type="Proteomes" id="UP000800235"/>
    </source>
</evidence>
<evidence type="ECO:0000313" key="2">
    <source>
        <dbReference type="EMBL" id="KAF2429777.1"/>
    </source>
</evidence>